<reference evidence="2 3" key="1">
    <citation type="submission" date="2016-07" db="EMBL/GenBank/DDBJ databases">
        <title>Multiple horizontal gene transfer events from other fungi enriched the ability of initially mycotrophic Trichoderma (Ascomycota) to feed on dead plant biomass.</title>
        <authorList>
            <consortium name="DOE Joint Genome Institute"/>
            <person name="Aerts A."/>
            <person name="Atanasova L."/>
            <person name="Chenthamara K."/>
            <person name="Zhang J."/>
            <person name="Grujic M."/>
            <person name="Henrissat B."/>
            <person name="Kuo A."/>
            <person name="Salamov A."/>
            <person name="Lipzen A."/>
            <person name="Labutti K."/>
            <person name="Barry K."/>
            <person name="Miao Y."/>
            <person name="Rahimi M.J."/>
            <person name="Shen Q."/>
            <person name="Grigoriev I.V."/>
            <person name="Kubicek C.P."/>
            <person name="Druzhinina I.S."/>
        </authorList>
    </citation>
    <scope>NUCLEOTIDE SEQUENCE [LARGE SCALE GENOMIC DNA]</scope>
    <source>
        <strain evidence="2 3">ATCC 18648</strain>
    </source>
</reference>
<feature type="region of interest" description="Disordered" evidence="1">
    <location>
        <begin position="79"/>
        <end position="110"/>
    </location>
</feature>
<protein>
    <submittedName>
        <fullName evidence="2">Uncharacterized protein</fullName>
    </submittedName>
</protein>
<sequence>MRNLDPMSWHLRIFVEPIAQLHSSCCVSGNPCPHWTRRNQLFVCGSISLGHGLLRCLFSDGHGLSHRLLDLQIRAQEQTPVVHPSTNSTTPLQTTEQLRRWTKNVPRSNR</sequence>
<feature type="compositionally biased region" description="Polar residues" evidence="1">
    <location>
        <begin position="79"/>
        <end position="96"/>
    </location>
</feature>
<evidence type="ECO:0000256" key="1">
    <source>
        <dbReference type="SAM" id="MobiDB-lite"/>
    </source>
</evidence>
<evidence type="ECO:0000313" key="2">
    <source>
        <dbReference type="EMBL" id="PTB76679.1"/>
    </source>
</evidence>
<organism evidence="2 3">
    <name type="scientific">Trichoderma longibrachiatum ATCC 18648</name>
    <dbReference type="NCBI Taxonomy" id="983965"/>
    <lineage>
        <taxon>Eukaryota</taxon>
        <taxon>Fungi</taxon>
        <taxon>Dikarya</taxon>
        <taxon>Ascomycota</taxon>
        <taxon>Pezizomycotina</taxon>
        <taxon>Sordariomycetes</taxon>
        <taxon>Hypocreomycetidae</taxon>
        <taxon>Hypocreales</taxon>
        <taxon>Hypocreaceae</taxon>
        <taxon>Trichoderma</taxon>
    </lineage>
</organism>
<accession>A0A2T4C530</accession>
<name>A0A2T4C530_TRILO</name>
<gene>
    <name evidence="2" type="ORF">M440DRAFT_299960</name>
</gene>
<dbReference type="EMBL" id="KZ679131">
    <property type="protein sequence ID" value="PTB76679.1"/>
    <property type="molecule type" value="Genomic_DNA"/>
</dbReference>
<evidence type="ECO:0000313" key="3">
    <source>
        <dbReference type="Proteomes" id="UP000240760"/>
    </source>
</evidence>
<keyword evidence="3" id="KW-1185">Reference proteome</keyword>
<dbReference type="Proteomes" id="UP000240760">
    <property type="component" value="Unassembled WGS sequence"/>
</dbReference>
<proteinExistence type="predicted"/>
<dbReference type="AlphaFoldDB" id="A0A2T4C530"/>